<keyword evidence="1" id="KW-0805">Transcription regulation</keyword>
<keyword evidence="3" id="KW-0812">Transmembrane</keyword>
<dbReference type="InterPro" id="IPR041916">
    <property type="entry name" value="Anti_sigma_zinc_sf"/>
</dbReference>
<gene>
    <name evidence="5" type="ORF">JIG36_20750</name>
</gene>
<protein>
    <submittedName>
        <fullName evidence="5">Zf-HC2 domain-containing protein</fullName>
    </submittedName>
</protein>
<keyword evidence="3" id="KW-0472">Membrane</keyword>
<sequence length="246" mass="26157">MHCEHEHDDGAYVLGALSPAERAAYEGHLATCSFCREAVADISALPDLLSRLDAKEFAKLLDPSLTSGEGHPGAAFRDWATSEWQTLASDAKRRTPDAKRRKNGKAFRVRALSTAAAAVLVALIGLGVFAWTRDNAAADAPPSGPAVAMTAVQRSSPVSASVRLTSTSGGTKVDLVCSYSAEATRPYTFTLIAYGPDEEKESLGSWKAIPGAEFEMPGVTHFGIDSLSRLELVQYDGKALLAYDVP</sequence>
<dbReference type="RefSeq" id="WP_203378003.1">
    <property type="nucleotide sequence ID" value="NZ_JAENHP010000006.1"/>
</dbReference>
<accession>A0ABS2ADU0</accession>
<dbReference type="EMBL" id="JAENHP010000006">
    <property type="protein sequence ID" value="MBM2617992.1"/>
    <property type="molecule type" value="Genomic_DNA"/>
</dbReference>
<evidence type="ECO:0000256" key="1">
    <source>
        <dbReference type="ARBA" id="ARBA00023015"/>
    </source>
</evidence>
<evidence type="ECO:0000313" key="6">
    <source>
        <dbReference type="Proteomes" id="UP000632138"/>
    </source>
</evidence>
<proteinExistence type="predicted"/>
<dbReference type="Pfam" id="PF13490">
    <property type="entry name" value="zf-HC2"/>
    <property type="match status" value="1"/>
</dbReference>
<feature type="transmembrane region" description="Helical" evidence="3">
    <location>
        <begin position="109"/>
        <end position="131"/>
    </location>
</feature>
<keyword evidence="6" id="KW-1185">Reference proteome</keyword>
<name>A0ABS2ADU0_9ACTN</name>
<feature type="domain" description="Putative zinc-finger" evidence="4">
    <location>
        <begin position="10"/>
        <end position="36"/>
    </location>
</feature>
<reference evidence="5 6" key="1">
    <citation type="submission" date="2021-01" db="EMBL/GenBank/DDBJ databases">
        <title>Actinoplanes sp. nov. LDG1-06 isolated from lichen.</title>
        <authorList>
            <person name="Saeng-In P."/>
            <person name="Phongsopitanun W."/>
            <person name="Kanchanasin P."/>
            <person name="Yuki M."/>
            <person name="Kudo T."/>
            <person name="Ohkuma M."/>
            <person name="Tanasupawat S."/>
        </authorList>
    </citation>
    <scope>NUCLEOTIDE SEQUENCE [LARGE SCALE GENOMIC DNA]</scope>
    <source>
        <strain evidence="5 6">LDG1-06</strain>
    </source>
</reference>
<organism evidence="5 6">
    <name type="scientific">Paractinoplanes ovalisporus</name>
    <dbReference type="NCBI Taxonomy" id="2810368"/>
    <lineage>
        <taxon>Bacteria</taxon>
        <taxon>Bacillati</taxon>
        <taxon>Actinomycetota</taxon>
        <taxon>Actinomycetes</taxon>
        <taxon>Micromonosporales</taxon>
        <taxon>Micromonosporaceae</taxon>
        <taxon>Paractinoplanes</taxon>
    </lineage>
</organism>
<keyword evidence="2" id="KW-0804">Transcription</keyword>
<dbReference type="Gene3D" id="1.10.10.1320">
    <property type="entry name" value="Anti-sigma factor, zinc-finger domain"/>
    <property type="match status" value="1"/>
</dbReference>
<dbReference type="Proteomes" id="UP000632138">
    <property type="component" value="Unassembled WGS sequence"/>
</dbReference>
<evidence type="ECO:0000259" key="4">
    <source>
        <dbReference type="Pfam" id="PF13490"/>
    </source>
</evidence>
<evidence type="ECO:0000256" key="3">
    <source>
        <dbReference type="SAM" id="Phobius"/>
    </source>
</evidence>
<dbReference type="InterPro" id="IPR027383">
    <property type="entry name" value="Znf_put"/>
</dbReference>
<evidence type="ECO:0000256" key="2">
    <source>
        <dbReference type="ARBA" id="ARBA00023163"/>
    </source>
</evidence>
<keyword evidence="3" id="KW-1133">Transmembrane helix</keyword>
<comment type="caution">
    <text evidence="5">The sequence shown here is derived from an EMBL/GenBank/DDBJ whole genome shotgun (WGS) entry which is preliminary data.</text>
</comment>
<evidence type="ECO:0000313" key="5">
    <source>
        <dbReference type="EMBL" id="MBM2617992.1"/>
    </source>
</evidence>